<reference evidence="8" key="3">
    <citation type="submission" date="2015-04" db="UniProtKB">
        <authorList>
            <consortium name="EnsemblPlants"/>
        </authorList>
    </citation>
    <scope>IDENTIFICATION</scope>
</reference>
<feature type="region of interest" description="Disordered" evidence="6">
    <location>
        <begin position="236"/>
        <end position="270"/>
    </location>
</feature>
<dbReference type="HOGENOM" id="CLU_338701_0_0_1"/>
<protein>
    <recommendedName>
        <fullName evidence="7">AIPP2-like SPOC-like domain-containing protein</fullName>
    </recommendedName>
</protein>
<feature type="compositionally biased region" description="Polar residues" evidence="6">
    <location>
        <begin position="454"/>
        <end position="473"/>
    </location>
</feature>
<keyword evidence="1" id="KW-0479">Metal-binding</keyword>
<dbReference type="PANTHER" id="PTHR33304">
    <property type="match status" value="1"/>
</dbReference>
<evidence type="ECO:0000256" key="6">
    <source>
        <dbReference type="SAM" id="MobiDB-lite"/>
    </source>
</evidence>
<dbReference type="GO" id="GO:0140566">
    <property type="term" value="F:histone reader activity"/>
    <property type="evidence" value="ECO:0007669"/>
    <property type="project" value="InterPro"/>
</dbReference>
<name>A0A0D9XX43_9ORYZ</name>
<dbReference type="AlphaFoldDB" id="A0A0D9XX43"/>
<evidence type="ECO:0000313" key="9">
    <source>
        <dbReference type="Proteomes" id="UP000032180"/>
    </source>
</evidence>
<organism evidence="8 9">
    <name type="scientific">Leersia perrieri</name>
    <dbReference type="NCBI Taxonomy" id="77586"/>
    <lineage>
        <taxon>Eukaryota</taxon>
        <taxon>Viridiplantae</taxon>
        <taxon>Streptophyta</taxon>
        <taxon>Embryophyta</taxon>
        <taxon>Tracheophyta</taxon>
        <taxon>Spermatophyta</taxon>
        <taxon>Magnoliopsida</taxon>
        <taxon>Liliopsida</taxon>
        <taxon>Poales</taxon>
        <taxon>Poaceae</taxon>
        <taxon>BOP clade</taxon>
        <taxon>Oryzoideae</taxon>
        <taxon>Oryzeae</taxon>
        <taxon>Oryzinae</taxon>
        <taxon>Leersia</taxon>
    </lineage>
</organism>
<dbReference type="Proteomes" id="UP000032180">
    <property type="component" value="Chromosome 12"/>
</dbReference>
<proteinExistence type="predicted"/>
<dbReference type="STRING" id="77586.A0A0D9XX43"/>
<keyword evidence="2" id="KW-0863">Zinc-finger</keyword>
<dbReference type="eggNOG" id="ENOG502RXM7">
    <property type="taxonomic scope" value="Eukaryota"/>
</dbReference>
<evidence type="ECO:0000313" key="8">
    <source>
        <dbReference type="EnsemblPlants" id="LPERR12G03480.1"/>
    </source>
</evidence>
<dbReference type="Pfam" id="PF23121">
    <property type="entry name" value="SPOC_AIPP2"/>
    <property type="match status" value="2"/>
</dbReference>
<dbReference type="GO" id="GO:0034244">
    <property type="term" value="P:negative regulation of transcription elongation by RNA polymerase II"/>
    <property type="evidence" value="ECO:0007669"/>
    <property type="project" value="InterPro"/>
</dbReference>
<evidence type="ECO:0000256" key="5">
    <source>
        <dbReference type="ARBA" id="ARBA00023163"/>
    </source>
</evidence>
<keyword evidence="5" id="KW-0804">Transcription</keyword>
<dbReference type="InterPro" id="IPR049914">
    <property type="entry name" value="PHD1-3/5-6"/>
</dbReference>
<sequence length="840" mass="94280">MTPLGSIVVRCMHCFDSIAFCETYIQRIMMFGPRLHKSTMKTAARPCRRLKYQPKPMMKRILKDFRKTQLAYKQPFVMGNQKNCENSRGTAIRTKADEKMNHIVNDQENRAMMQPPKPHPTKSSVRLPLKVKEQTRTKPMHGCLRSWHNGDTLKQFGVRLKGQSSVAKDNVGEELKEKKIYALTESNILKEKAFLVPNKGHSFQDNKCNDEVLISKSKRIPLHVGLGSTKKNIMMGTEVPNSTRSTNIEPKKHDRDESKDAKNQRPAKKWRQYILDDGDDEYGDQNPIDLEDSTKITVPDAPESVKKLFTQPIDKSIWSGIFKIGGKDYIPFSAHLSTKSCKKVWDLSGSIPSVVDMKKVLRSEVWPKSLEASSPTDDNIGLYFFPLKMRLDKGIDQLVKDIVEKDMALTAIIGEAQMLVFPSTLLPEKYQAFQGKHYLWAAFKRRDTDRQQHGSHQQCKQEQEENTSLNDASKQQHYEAQRNGSNNHQKIPAINKQPSHSVKEPVKKQPSPRRPMMDTSSVLQENSTSAATAAAHTDERCPSEDGSSAVPANNGNGRVIGLVVRQTPGVEELIQQIRRGGALVATMEGELMASSFGATAQHGILKTDNNEYLSLVGHLSTNSCKKVHMLSRSLPLVVNVTKHSRVDENVDQLVGEVKENDLALCAVIGEVEMMIFPSILLPKQYQTFKGKHYMWGMFSHKKDIVGIAVGQESHVMPLENHEGFQDFSEQDKPNVITELEDHEGANTQDIEQNLTATLVRSNTSHVNEHSMDASTIPANHELINSSFGIPAPGMMFAFVARPSPRIELLIKEMENEGALVVPMPGVRFGTCRGQTITSMK</sequence>
<evidence type="ECO:0000259" key="7">
    <source>
        <dbReference type="Pfam" id="PF23121"/>
    </source>
</evidence>
<evidence type="ECO:0000256" key="3">
    <source>
        <dbReference type="ARBA" id="ARBA00022833"/>
    </source>
</evidence>
<feature type="region of interest" description="Disordered" evidence="6">
    <location>
        <begin position="449"/>
        <end position="556"/>
    </location>
</feature>
<feature type="domain" description="AIPP2-like SPOC-like" evidence="7">
    <location>
        <begin position="318"/>
        <end position="443"/>
    </location>
</feature>
<evidence type="ECO:0000256" key="4">
    <source>
        <dbReference type="ARBA" id="ARBA00023015"/>
    </source>
</evidence>
<feature type="compositionally biased region" description="Polar residues" evidence="6">
    <location>
        <begin position="239"/>
        <end position="248"/>
    </location>
</feature>
<reference evidence="8 9" key="1">
    <citation type="submission" date="2012-08" db="EMBL/GenBank/DDBJ databases">
        <title>Oryza genome evolution.</title>
        <authorList>
            <person name="Wing R.A."/>
        </authorList>
    </citation>
    <scope>NUCLEOTIDE SEQUENCE</scope>
</reference>
<dbReference type="PANTHER" id="PTHR33304:SF49">
    <property type="entry name" value="OS12G0161500 PROTEIN"/>
    <property type="match status" value="1"/>
</dbReference>
<dbReference type="GO" id="GO:0008270">
    <property type="term" value="F:zinc ion binding"/>
    <property type="evidence" value="ECO:0007669"/>
    <property type="project" value="UniProtKB-KW"/>
</dbReference>
<dbReference type="EnsemblPlants" id="LPERR12G03480.1">
    <property type="protein sequence ID" value="LPERR12G03480.1"/>
    <property type="gene ID" value="LPERR12G03480"/>
</dbReference>
<dbReference type="InterPro" id="IPR056280">
    <property type="entry name" value="AIPP2-like_SPOC"/>
</dbReference>
<feature type="compositionally biased region" description="Basic and acidic residues" evidence="6">
    <location>
        <begin position="249"/>
        <end position="263"/>
    </location>
</feature>
<evidence type="ECO:0000256" key="2">
    <source>
        <dbReference type="ARBA" id="ARBA00022771"/>
    </source>
</evidence>
<evidence type="ECO:0000256" key="1">
    <source>
        <dbReference type="ARBA" id="ARBA00022723"/>
    </source>
</evidence>
<dbReference type="Gramene" id="LPERR12G03480.1">
    <property type="protein sequence ID" value="LPERR12G03480.1"/>
    <property type="gene ID" value="LPERR12G03480"/>
</dbReference>
<keyword evidence="3" id="KW-0862">Zinc</keyword>
<keyword evidence="4" id="KW-0805">Transcription regulation</keyword>
<keyword evidence="9" id="KW-1185">Reference proteome</keyword>
<accession>A0A0D9XX43</accession>
<feature type="domain" description="AIPP2-like SPOC-like" evidence="7">
    <location>
        <begin position="643"/>
        <end position="698"/>
    </location>
</feature>
<reference evidence="9" key="2">
    <citation type="submission" date="2013-12" db="EMBL/GenBank/DDBJ databases">
        <authorList>
            <person name="Yu Y."/>
            <person name="Lee S."/>
            <person name="de Baynast K."/>
            <person name="Wissotski M."/>
            <person name="Liu L."/>
            <person name="Talag J."/>
            <person name="Goicoechea J."/>
            <person name="Angelova A."/>
            <person name="Jetty R."/>
            <person name="Kudrna D."/>
            <person name="Golser W."/>
            <person name="Rivera L."/>
            <person name="Zhang J."/>
            <person name="Wing R."/>
        </authorList>
    </citation>
    <scope>NUCLEOTIDE SEQUENCE</scope>
</reference>